<dbReference type="SUPFAM" id="SSF52540">
    <property type="entry name" value="P-loop containing nucleoside triphosphate hydrolases"/>
    <property type="match status" value="1"/>
</dbReference>
<evidence type="ECO:0000313" key="7">
    <source>
        <dbReference type="Proteomes" id="UP001336122"/>
    </source>
</evidence>
<keyword evidence="7" id="KW-1185">Reference proteome</keyword>
<reference evidence="6 7" key="1">
    <citation type="submission" date="2023-03" db="EMBL/GenBank/DDBJ databases">
        <title>Bacillus Genome Sequencing.</title>
        <authorList>
            <person name="Dunlap C."/>
        </authorList>
    </citation>
    <scope>NUCLEOTIDE SEQUENCE [LARGE SCALE GENOMIC DNA]</scope>
    <source>
        <strain evidence="6 7">NRS-319</strain>
    </source>
</reference>
<dbReference type="PANTHER" id="PTHR43335:SF4">
    <property type="entry name" value="ABC TRANSPORTER, ATP-BINDING PROTEIN"/>
    <property type="match status" value="1"/>
</dbReference>
<dbReference type="Pfam" id="PF00005">
    <property type="entry name" value="ABC_tran"/>
    <property type="match status" value="1"/>
</dbReference>
<keyword evidence="4 6" id="KW-0067">ATP-binding</keyword>
<evidence type="ECO:0000313" key="6">
    <source>
        <dbReference type="EMBL" id="MED4676283.1"/>
    </source>
</evidence>
<dbReference type="EMBL" id="JARTIK010000001">
    <property type="protein sequence ID" value="MED4676283.1"/>
    <property type="molecule type" value="Genomic_DNA"/>
</dbReference>
<evidence type="ECO:0000256" key="4">
    <source>
        <dbReference type="ARBA" id="ARBA00022840"/>
    </source>
</evidence>
<dbReference type="Proteomes" id="UP001336122">
    <property type="component" value="Unassembled WGS sequence"/>
</dbReference>
<evidence type="ECO:0000256" key="3">
    <source>
        <dbReference type="ARBA" id="ARBA00022741"/>
    </source>
</evidence>
<keyword evidence="3" id="KW-0547">Nucleotide-binding</keyword>
<dbReference type="Gene3D" id="3.40.50.300">
    <property type="entry name" value="P-loop containing nucleotide triphosphate hydrolases"/>
    <property type="match status" value="1"/>
</dbReference>
<dbReference type="GO" id="GO:0005524">
    <property type="term" value="F:ATP binding"/>
    <property type="evidence" value="ECO:0007669"/>
    <property type="project" value="UniProtKB-KW"/>
</dbReference>
<sequence>MKNNYLYLHNVNKIIKNRTVLENINLTLERGKIYGFKGDNGSGKTMLFRMISGLILPTSGDVYIDNMKLHETISFPPSIGLLIEYPAFLPQYTGFKNLQILAKIKNIIKETEIKETLEKVGLDPNDKRKFSKYSLGMKQRLGLAQALMEDPDLILLDEPTNALDSKGIEDIRKILEIEREKGKLILIASHDKEELQYLADEIFTIEKGKII</sequence>
<dbReference type="PANTHER" id="PTHR43335">
    <property type="entry name" value="ABC TRANSPORTER, ATP-BINDING PROTEIN"/>
    <property type="match status" value="1"/>
</dbReference>
<dbReference type="SMART" id="SM00382">
    <property type="entry name" value="AAA"/>
    <property type="match status" value="1"/>
</dbReference>
<organism evidence="6 7">
    <name type="scientific">Bacillus nitratireducens</name>
    <dbReference type="NCBI Taxonomy" id="2026193"/>
    <lineage>
        <taxon>Bacteria</taxon>
        <taxon>Bacillati</taxon>
        <taxon>Bacillota</taxon>
        <taxon>Bacilli</taxon>
        <taxon>Bacillales</taxon>
        <taxon>Bacillaceae</taxon>
        <taxon>Bacillus</taxon>
        <taxon>Bacillus cereus group</taxon>
    </lineage>
</organism>
<feature type="domain" description="ABC transporter" evidence="5">
    <location>
        <begin position="6"/>
        <end position="211"/>
    </location>
</feature>
<evidence type="ECO:0000256" key="1">
    <source>
        <dbReference type="ARBA" id="ARBA00005417"/>
    </source>
</evidence>
<dbReference type="RefSeq" id="WP_000795084.1">
    <property type="nucleotide sequence ID" value="NZ_JARLXK010000003.1"/>
</dbReference>
<keyword evidence="2" id="KW-0813">Transport</keyword>
<dbReference type="InterPro" id="IPR017871">
    <property type="entry name" value="ABC_transporter-like_CS"/>
</dbReference>
<dbReference type="InterPro" id="IPR003593">
    <property type="entry name" value="AAA+_ATPase"/>
</dbReference>
<accession>A0ABU6P4P0</accession>
<dbReference type="PROSITE" id="PS00211">
    <property type="entry name" value="ABC_TRANSPORTER_1"/>
    <property type="match status" value="1"/>
</dbReference>
<comment type="caution">
    <text evidence="6">The sequence shown here is derived from an EMBL/GenBank/DDBJ whole genome shotgun (WGS) entry which is preliminary data.</text>
</comment>
<name>A0ABU6P4P0_9BACI</name>
<protein>
    <submittedName>
        <fullName evidence="6">ATP-binding cassette domain-containing protein</fullName>
    </submittedName>
</protein>
<gene>
    <name evidence="6" type="ORF">P9485_00190</name>
</gene>
<dbReference type="InterPro" id="IPR027417">
    <property type="entry name" value="P-loop_NTPase"/>
</dbReference>
<dbReference type="InterPro" id="IPR003439">
    <property type="entry name" value="ABC_transporter-like_ATP-bd"/>
</dbReference>
<dbReference type="PROSITE" id="PS50893">
    <property type="entry name" value="ABC_TRANSPORTER_2"/>
    <property type="match status" value="1"/>
</dbReference>
<evidence type="ECO:0000259" key="5">
    <source>
        <dbReference type="PROSITE" id="PS50893"/>
    </source>
</evidence>
<proteinExistence type="inferred from homology"/>
<evidence type="ECO:0000256" key="2">
    <source>
        <dbReference type="ARBA" id="ARBA00022448"/>
    </source>
</evidence>
<comment type="similarity">
    <text evidence="1">Belongs to the ABC transporter superfamily.</text>
</comment>